<reference evidence="4" key="1">
    <citation type="journal article" date="2023" name="Mol. Phylogenet. Evol.">
        <title>Genome-scale phylogeny and comparative genomics of the fungal order Sordariales.</title>
        <authorList>
            <person name="Hensen N."/>
            <person name="Bonometti L."/>
            <person name="Westerberg I."/>
            <person name="Brannstrom I.O."/>
            <person name="Guillou S."/>
            <person name="Cros-Aarteil S."/>
            <person name="Calhoun S."/>
            <person name="Haridas S."/>
            <person name="Kuo A."/>
            <person name="Mondo S."/>
            <person name="Pangilinan J."/>
            <person name="Riley R."/>
            <person name="LaButti K."/>
            <person name="Andreopoulos B."/>
            <person name="Lipzen A."/>
            <person name="Chen C."/>
            <person name="Yan M."/>
            <person name="Daum C."/>
            <person name="Ng V."/>
            <person name="Clum A."/>
            <person name="Steindorff A."/>
            <person name="Ohm R.A."/>
            <person name="Martin F."/>
            <person name="Silar P."/>
            <person name="Natvig D.O."/>
            <person name="Lalanne C."/>
            <person name="Gautier V."/>
            <person name="Ament-Velasquez S.L."/>
            <person name="Kruys A."/>
            <person name="Hutchinson M.I."/>
            <person name="Powell A.J."/>
            <person name="Barry K."/>
            <person name="Miller A.N."/>
            <person name="Grigoriev I.V."/>
            <person name="Debuchy R."/>
            <person name="Gladieux P."/>
            <person name="Hiltunen Thoren M."/>
            <person name="Johannesson H."/>
        </authorList>
    </citation>
    <scope>NUCLEOTIDE SEQUENCE</scope>
    <source>
        <strain evidence="4">CBS 103.79</strain>
    </source>
</reference>
<keyword evidence="5" id="KW-1185">Reference proteome</keyword>
<sequence length="335" mass="37110">MGIPLLDVAQTHAGPEARKSFLRDLIQSFQDYGFVRLTNHSVPAARVKQMFDLAGDVFRLDAETKLAFTNVADGSPQRGYSAIGVEKTASLHGKLVGRNVDERLTDAREHFDCGSPLNEEFKNRWPKPDSLGGFQDELEAFYFEMEQATAELLGWLEEGMGAPQGTFNNLITHQGNASELRLNHYPPVPASLLRGGHVSRIWPHFDLGVITLLFTSGVGGLEVEDRKAAGPQTFIPVEPESGAELIVNISETLQRWTDDKLPAGLHRVSIPKALEEKIQSDTDAEVPRRYSIAYLAKADRQVSVGTIPAFQLGEKPRYESVTAAEYHRLRLLAAY</sequence>
<dbReference type="EMBL" id="MU855465">
    <property type="protein sequence ID" value="KAK3903172.1"/>
    <property type="molecule type" value="Genomic_DNA"/>
</dbReference>
<keyword evidence="2" id="KW-0560">Oxidoreductase</keyword>
<dbReference type="InterPro" id="IPR005123">
    <property type="entry name" value="Oxoglu/Fe-dep_dioxygenase_dom"/>
</dbReference>
<dbReference type="AlphaFoldDB" id="A0AAN6MLK7"/>
<keyword evidence="2" id="KW-0408">Iron</keyword>
<organism evidence="4 5">
    <name type="scientific">Staphylotrichum tortipilum</name>
    <dbReference type="NCBI Taxonomy" id="2831512"/>
    <lineage>
        <taxon>Eukaryota</taxon>
        <taxon>Fungi</taxon>
        <taxon>Dikarya</taxon>
        <taxon>Ascomycota</taxon>
        <taxon>Pezizomycotina</taxon>
        <taxon>Sordariomycetes</taxon>
        <taxon>Sordariomycetidae</taxon>
        <taxon>Sordariales</taxon>
        <taxon>Chaetomiaceae</taxon>
        <taxon>Staphylotrichum</taxon>
    </lineage>
</organism>
<dbReference type="Pfam" id="PF14226">
    <property type="entry name" value="DIOX_N"/>
    <property type="match status" value="1"/>
</dbReference>
<proteinExistence type="inferred from homology"/>
<dbReference type="InterPro" id="IPR044861">
    <property type="entry name" value="IPNS-like_FE2OG_OXY"/>
</dbReference>
<protein>
    <submittedName>
        <fullName evidence="4">2OG-Fe(II) oxygenase-like protein</fullName>
    </submittedName>
</protein>
<evidence type="ECO:0000259" key="3">
    <source>
        <dbReference type="PROSITE" id="PS51471"/>
    </source>
</evidence>
<dbReference type="Proteomes" id="UP001303889">
    <property type="component" value="Unassembled WGS sequence"/>
</dbReference>
<comment type="caution">
    <text evidence="4">The sequence shown here is derived from an EMBL/GenBank/DDBJ whole genome shotgun (WGS) entry which is preliminary data.</text>
</comment>
<evidence type="ECO:0000313" key="5">
    <source>
        <dbReference type="Proteomes" id="UP001303889"/>
    </source>
</evidence>
<dbReference type="InterPro" id="IPR050231">
    <property type="entry name" value="Iron_ascorbate_oxido_reductase"/>
</dbReference>
<dbReference type="PROSITE" id="PS51471">
    <property type="entry name" value="FE2OG_OXY"/>
    <property type="match status" value="1"/>
</dbReference>
<feature type="domain" description="Fe2OG dioxygenase" evidence="3">
    <location>
        <begin position="176"/>
        <end position="303"/>
    </location>
</feature>
<accession>A0AAN6MLK7</accession>
<dbReference type="PANTHER" id="PTHR47990">
    <property type="entry name" value="2-OXOGLUTARATE (2OG) AND FE(II)-DEPENDENT OXYGENASE SUPERFAMILY PROTEIN-RELATED"/>
    <property type="match status" value="1"/>
</dbReference>
<evidence type="ECO:0000256" key="1">
    <source>
        <dbReference type="ARBA" id="ARBA00008056"/>
    </source>
</evidence>
<gene>
    <name evidence="4" type="ORF">C8A05DRAFT_43553</name>
</gene>
<dbReference type="Gene3D" id="2.60.120.330">
    <property type="entry name" value="B-lactam Antibiotic, Isopenicillin N Synthase, Chain"/>
    <property type="match status" value="1"/>
</dbReference>
<comment type="similarity">
    <text evidence="1 2">Belongs to the iron/ascorbate-dependent oxidoreductase family.</text>
</comment>
<keyword evidence="2" id="KW-0479">Metal-binding</keyword>
<dbReference type="Pfam" id="PF03171">
    <property type="entry name" value="2OG-FeII_Oxy"/>
    <property type="match status" value="1"/>
</dbReference>
<dbReference type="InterPro" id="IPR026992">
    <property type="entry name" value="DIOX_N"/>
</dbReference>
<dbReference type="InterPro" id="IPR027443">
    <property type="entry name" value="IPNS-like_sf"/>
</dbReference>
<dbReference type="GO" id="GO:0046872">
    <property type="term" value="F:metal ion binding"/>
    <property type="evidence" value="ECO:0007669"/>
    <property type="project" value="UniProtKB-KW"/>
</dbReference>
<evidence type="ECO:0000313" key="4">
    <source>
        <dbReference type="EMBL" id="KAK3903172.1"/>
    </source>
</evidence>
<evidence type="ECO:0000256" key="2">
    <source>
        <dbReference type="RuleBase" id="RU003682"/>
    </source>
</evidence>
<dbReference type="GO" id="GO:0044283">
    <property type="term" value="P:small molecule biosynthetic process"/>
    <property type="evidence" value="ECO:0007669"/>
    <property type="project" value="UniProtKB-ARBA"/>
</dbReference>
<reference evidence="4" key="2">
    <citation type="submission" date="2023-05" db="EMBL/GenBank/DDBJ databases">
        <authorList>
            <consortium name="Lawrence Berkeley National Laboratory"/>
            <person name="Steindorff A."/>
            <person name="Hensen N."/>
            <person name="Bonometti L."/>
            <person name="Westerberg I."/>
            <person name="Brannstrom I.O."/>
            <person name="Guillou S."/>
            <person name="Cros-Aarteil S."/>
            <person name="Calhoun S."/>
            <person name="Haridas S."/>
            <person name="Kuo A."/>
            <person name="Mondo S."/>
            <person name="Pangilinan J."/>
            <person name="Riley R."/>
            <person name="Labutti K."/>
            <person name="Andreopoulos B."/>
            <person name="Lipzen A."/>
            <person name="Chen C."/>
            <person name="Yanf M."/>
            <person name="Daum C."/>
            <person name="Ng V."/>
            <person name="Clum A."/>
            <person name="Ohm R."/>
            <person name="Martin F."/>
            <person name="Silar P."/>
            <person name="Natvig D."/>
            <person name="Lalanne C."/>
            <person name="Gautier V."/>
            <person name="Ament-Velasquez S.L."/>
            <person name="Kruys A."/>
            <person name="Hutchinson M.I."/>
            <person name="Powell A.J."/>
            <person name="Barry K."/>
            <person name="Miller A.N."/>
            <person name="Grigoriev I.V."/>
            <person name="Debuchy R."/>
            <person name="Gladieux P."/>
            <person name="Thoren M.H."/>
            <person name="Johannesson H."/>
        </authorList>
    </citation>
    <scope>NUCLEOTIDE SEQUENCE</scope>
    <source>
        <strain evidence="4">CBS 103.79</strain>
    </source>
</reference>
<name>A0AAN6MLK7_9PEZI</name>
<dbReference type="GO" id="GO:0016491">
    <property type="term" value="F:oxidoreductase activity"/>
    <property type="evidence" value="ECO:0007669"/>
    <property type="project" value="UniProtKB-KW"/>
</dbReference>
<dbReference type="SUPFAM" id="SSF51197">
    <property type="entry name" value="Clavaminate synthase-like"/>
    <property type="match status" value="1"/>
</dbReference>